<protein>
    <submittedName>
        <fullName evidence="1">Uncharacterized protein</fullName>
    </submittedName>
</protein>
<dbReference type="InterPro" id="IPR036397">
    <property type="entry name" value="RNaseH_sf"/>
</dbReference>
<organism evidence="1 2">
    <name type="scientific">Podospora didyma</name>
    <dbReference type="NCBI Taxonomy" id="330526"/>
    <lineage>
        <taxon>Eukaryota</taxon>
        <taxon>Fungi</taxon>
        <taxon>Dikarya</taxon>
        <taxon>Ascomycota</taxon>
        <taxon>Pezizomycotina</taxon>
        <taxon>Sordariomycetes</taxon>
        <taxon>Sordariomycetidae</taxon>
        <taxon>Sordariales</taxon>
        <taxon>Podosporaceae</taxon>
        <taxon>Podospora</taxon>
    </lineage>
</organism>
<sequence>MYSHLSDLKKNNSLNIEEFKECLRAAWRAVPQSLIERLFDTMENRLRAVKKAQGWCTEY</sequence>
<dbReference type="Gene3D" id="3.30.420.10">
    <property type="entry name" value="Ribonuclease H-like superfamily/Ribonuclease H"/>
    <property type="match status" value="1"/>
</dbReference>
<name>A0AAE0NBI2_9PEZI</name>
<dbReference type="Proteomes" id="UP001285441">
    <property type="component" value="Unassembled WGS sequence"/>
</dbReference>
<proteinExistence type="predicted"/>
<comment type="caution">
    <text evidence="1">The sequence shown here is derived from an EMBL/GenBank/DDBJ whole genome shotgun (WGS) entry which is preliminary data.</text>
</comment>
<gene>
    <name evidence="1" type="ORF">B0H63DRAFT_477537</name>
</gene>
<keyword evidence="2" id="KW-1185">Reference proteome</keyword>
<dbReference type="GO" id="GO:0003676">
    <property type="term" value="F:nucleic acid binding"/>
    <property type="evidence" value="ECO:0007669"/>
    <property type="project" value="InterPro"/>
</dbReference>
<evidence type="ECO:0000313" key="2">
    <source>
        <dbReference type="Proteomes" id="UP001285441"/>
    </source>
</evidence>
<evidence type="ECO:0000313" key="1">
    <source>
        <dbReference type="EMBL" id="KAK3377621.1"/>
    </source>
</evidence>
<dbReference type="EMBL" id="JAULSW010000006">
    <property type="protein sequence ID" value="KAK3377621.1"/>
    <property type="molecule type" value="Genomic_DNA"/>
</dbReference>
<dbReference type="AlphaFoldDB" id="A0AAE0NBI2"/>
<accession>A0AAE0NBI2</accession>
<reference evidence="1" key="2">
    <citation type="submission" date="2023-06" db="EMBL/GenBank/DDBJ databases">
        <authorList>
            <consortium name="Lawrence Berkeley National Laboratory"/>
            <person name="Haridas S."/>
            <person name="Hensen N."/>
            <person name="Bonometti L."/>
            <person name="Westerberg I."/>
            <person name="Brannstrom I.O."/>
            <person name="Guillou S."/>
            <person name="Cros-Aarteil S."/>
            <person name="Calhoun S."/>
            <person name="Kuo A."/>
            <person name="Mondo S."/>
            <person name="Pangilinan J."/>
            <person name="Riley R."/>
            <person name="LaButti K."/>
            <person name="Andreopoulos B."/>
            <person name="Lipzen A."/>
            <person name="Chen C."/>
            <person name="Yanf M."/>
            <person name="Daum C."/>
            <person name="Ng V."/>
            <person name="Clum A."/>
            <person name="Steindorff A."/>
            <person name="Ohm R."/>
            <person name="Martin F."/>
            <person name="Silar P."/>
            <person name="Natvig D."/>
            <person name="Lalanne C."/>
            <person name="Gautier V."/>
            <person name="Ament-velasquez S.L."/>
            <person name="Kruys A."/>
            <person name="Hutchinson M.I."/>
            <person name="Powell A.J."/>
            <person name="Barry K."/>
            <person name="Miller A.N."/>
            <person name="Grigoriev I.V."/>
            <person name="Debuchy R."/>
            <person name="Gladieux P."/>
            <person name="Thoren M.H."/>
            <person name="Johannesson H."/>
        </authorList>
    </citation>
    <scope>NUCLEOTIDE SEQUENCE</scope>
    <source>
        <strain evidence="1">CBS 232.78</strain>
    </source>
</reference>
<reference evidence="1" key="1">
    <citation type="journal article" date="2023" name="Mol. Phylogenet. Evol.">
        <title>Genome-scale phylogeny and comparative genomics of the fungal order Sordariales.</title>
        <authorList>
            <person name="Hensen N."/>
            <person name="Bonometti L."/>
            <person name="Westerberg I."/>
            <person name="Brannstrom I.O."/>
            <person name="Guillou S."/>
            <person name="Cros-Aarteil S."/>
            <person name="Calhoun S."/>
            <person name="Haridas S."/>
            <person name="Kuo A."/>
            <person name="Mondo S."/>
            <person name="Pangilinan J."/>
            <person name="Riley R."/>
            <person name="LaButti K."/>
            <person name="Andreopoulos B."/>
            <person name="Lipzen A."/>
            <person name="Chen C."/>
            <person name="Yan M."/>
            <person name="Daum C."/>
            <person name="Ng V."/>
            <person name="Clum A."/>
            <person name="Steindorff A."/>
            <person name="Ohm R.A."/>
            <person name="Martin F."/>
            <person name="Silar P."/>
            <person name="Natvig D.O."/>
            <person name="Lalanne C."/>
            <person name="Gautier V."/>
            <person name="Ament-Velasquez S.L."/>
            <person name="Kruys A."/>
            <person name="Hutchinson M.I."/>
            <person name="Powell A.J."/>
            <person name="Barry K."/>
            <person name="Miller A.N."/>
            <person name="Grigoriev I.V."/>
            <person name="Debuchy R."/>
            <person name="Gladieux P."/>
            <person name="Hiltunen Thoren M."/>
            <person name="Johannesson H."/>
        </authorList>
    </citation>
    <scope>NUCLEOTIDE SEQUENCE</scope>
    <source>
        <strain evidence="1">CBS 232.78</strain>
    </source>
</reference>